<gene>
    <name evidence="2" type="ORF">PF004_g16231</name>
</gene>
<protein>
    <submittedName>
        <fullName evidence="2">Uncharacterized protein</fullName>
    </submittedName>
</protein>
<evidence type="ECO:0000313" key="2">
    <source>
        <dbReference type="EMBL" id="KAE9210281.1"/>
    </source>
</evidence>
<dbReference type="AlphaFoldDB" id="A0A6G0NIX9"/>
<accession>A0A6G0NIX9</accession>
<organism evidence="2 3">
    <name type="scientific">Phytophthora fragariae</name>
    <dbReference type="NCBI Taxonomy" id="53985"/>
    <lineage>
        <taxon>Eukaryota</taxon>
        <taxon>Sar</taxon>
        <taxon>Stramenopiles</taxon>
        <taxon>Oomycota</taxon>
        <taxon>Peronosporomycetes</taxon>
        <taxon>Peronosporales</taxon>
        <taxon>Peronosporaceae</taxon>
        <taxon>Phytophthora</taxon>
    </lineage>
</organism>
<proteinExistence type="predicted"/>
<name>A0A6G0NIX9_9STRA</name>
<evidence type="ECO:0000313" key="3">
    <source>
        <dbReference type="Proteomes" id="UP000476176"/>
    </source>
</evidence>
<reference evidence="2 3" key="1">
    <citation type="submission" date="2018-09" db="EMBL/GenBank/DDBJ databases">
        <title>Genomic investigation of the strawberry pathogen Phytophthora fragariae indicates pathogenicity is determined by transcriptional variation in three key races.</title>
        <authorList>
            <person name="Adams T.M."/>
            <person name="Armitage A.D."/>
            <person name="Sobczyk M.K."/>
            <person name="Bates H.J."/>
            <person name="Dunwell J.M."/>
            <person name="Nellist C.F."/>
            <person name="Harrison R.J."/>
        </authorList>
    </citation>
    <scope>NUCLEOTIDE SEQUENCE [LARGE SCALE GENOMIC DNA]</scope>
    <source>
        <strain evidence="2 3">BC-23</strain>
    </source>
</reference>
<sequence length="129" mass="13338">MAHGKMYGPLRERRRGTQAAHARKQALPGSERVAASALAHGMLRLPGSKRDSVGAPRLVVASALAHGVLRLPGSKVRGPGFGWCAEVDGGVQGILQGCPAASGGEDGGGAEAKEAKLPLPRSRFVAVRW</sequence>
<dbReference type="EMBL" id="QXGC01001137">
    <property type="protein sequence ID" value="KAE9210281.1"/>
    <property type="molecule type" value="Genomic_DNA"/>
</dbReference>
<evidence type="ECO:0000256" key="1">
    <source>
        <dbReference type="SAM" id="MobiDB-lite"/>
    </source>
</evidence>
<feature type="region of interest" description="Disordered" evidence="1">
    <location>
        <begin position="1"/>
        <end position="31"/>
    </location>
</feature>
<dbReference type="Proteomes" id="UP000476176">
    <property type="component" value="Unassembled WGS sequence"/>
</dbReference>
<feature type="compositionally biased region" description="Basic residues" evidence="1">
    <location>
        <begin position="12"/>
        <end position="24"/>
    </location>
</feature>
<comment type="caution">
    <text evidence="2">The sequence shown here is derived from an EMBL/GenBank/DDBJ whole genome shotgun (WGS) entry which is preliminary data.</text>
</comment>